<dbReference type="InterPro" id="IPR026847">
    <property type="entry name" value="VPS13"/>
</dbReference>
<proteinExistence type="inferred from homology"/>
<dbReference type="EMBL" id="JAFCMP010000235">
    <property type="protein sequence ID" value="KAG5182559.1"/>
    <property type="molecule type" value="Genomic_DNA"/>
</dbReference>
<evidence type="ECO:0000313" key="4">
    <source>
        <dbReference type="EMBL" id="KAG5182559.1"/>
    </source>
</evidence>
<gene>
    <name evidence="4" type="ORF">JKP88DRAFT_133014</name>
</gene>
<keyword evidence="5" id="KW-1185">Reference proteome</keyword>
<dbReference type="AlphaFoldDB" id="A0A836CEC6"/>
<dbReference type="OrthoDB" id="428159at2759"/>
<name>A0A836CEC6_9STRA</name>
<evidence type="ECO:0000256" key="2">
    <source>
        <dbReference type="ARBA" id="ARBA00022448"/>
    </source>
</evidence>
<accession>A0A836CEC6</accession>
<comment type="caution">
    <text evidence="4">The sequence shown here is derived from an EMBL/GenBank/DDBJ whole genome shotgun (WGS) entry which is preliminary data.</text>
</comment>
<dbReference type="Pfam" id="PF12624">
    <property type="entry name" value="VPS13_N"/>
    <property type="match status" value="1"/>
</dbReference>
<evidence type="ECO:0000259" key="3">
    <source>
        <dbReference type="Pfam" id="PF12624"/>
    </source>
</evidence>
<dbReference type="InterPro" id="IPR026854">
    <property type="entry name" value="VPS13_N"/>
</dbReference>
<comment type="similarity">
    <text evidence="1">Belongs to the VPS13 family.</text>
</comment>
<protein>
    <submittedName>
        <fullName evidence="4">Vacuolar protein sorting-associated protein 13A N-terminal domain-containing protein</fullName>
    </submittedName>
</protein>
<dbReference type="GO" id="GO:0006623">
    <property type="term" value="P:protein targeting to vacuole"/>
    <property type="evidence" value="ECO:0007669"/>
    <property type="project" value="TreeGrafter"/>
</dbReference>
<organism evidence="4 5">
    <name type="scientific">Tribonema minus</name>
    <dbReference type="NCBI Taxonomy" id="303371"/>
    <lineage>
        <taxon>Eukaryota</taxon>
        <taxon>Sar</taxon>
        <taxon>Stramenopiles</taxon>
        <taxon>Ochrophyta</taxon>
        <taxon>PX clade</taxon>
        <taxon>Xanthophyceae</taxon>
        <taxon>Tribonematales</taxon>
        <taxon>Tribonemataceae</taxon>
        <taxon>Tribonema</taxon>
    </lineage>
</organism>
<evidence type="ECO:0000256" key="1">
    <source>
        <dbReference type="ARBA" id="ARBA00006545"/>
    </source>
</evidence>
<sequence>MFERLLASILTSVLGEYVESSSFSQETIRLGVWSGNLVLENMTLKASVLDPAQLPLELRHGRIGRLELKIPLTRLGTDPIVATLEHVYVVVVPKYEWDE</sequence>
<feature type="domain" description="Chorein N-terminal" evidence="3">
    <location>
        <begin position="1"/>
        <end position="98"/>
    </location>
</feature>
<dbReference type="PANTHER" id="PTHR16166:SF93">
    <property type="entry name" value="INTERMEMBRANE LIPID TRANSFER PROTEIN VPS13"/>
    <property type="match status" value="1"/>
</dbReference>
<reference evidence="4" key="1">
    <citation type="submission" date="2021-02" db="EMBL/GenBank/DDBJ databases">
        <title>First Annotated Genome of the Yellow-green Alga Tribonema minus.</title>
        <authorList>
            <person name="Mahan K.M."/>
        </authorList>
    </citation>
    <scope>NUCLEOTIDE SEQUENCE</scope>
    <source>
        <strain evidence="4">UTEX B ZZ1240</strain>
    </source>
</reference>
<feature type="non-terminal residue" evidence="4">
    <location>
        <position position="99"/>
    </location>
</feature>
<dbReference type="Proteomes" id="UP000664859">
    <property type="component" value="Unassembled WGS sequence"/>
</dbReference>
<evidence type="ECO:0000313" key="5">
    <source>
        <dbReference type="Proteomes" id="UP000664859"/>
    </source>
</evidence>
<dbReference type="PANTHER" id="PTHR16166">
    <property type="entry name" value="VACUOLAR PROTEIN SORTING-ASSOCIATED PROTEIN VPS13"/>
    <property type="match status" value="1"/>
</dbReference>
<keyword evidence="2" id="KW-0813">Transport</keyword>
<dbReference type="GO" id="GO:0045053">
    <property type="term" value="P:protein retention in Golgi apparatus"/>
    <property type="evidence" value="ECO:0007669"/>
    <property type="project" value="TreeGrafter"/>
</dbReference>